<feature type="transmembrane region" description="Helical" evidence="6">
    <location>
        <begin position="254"/>
        <end position="272"/>
    </location>
</feature>
<comment type="subcellular location">
    <subcellularLocation>
        <location evidence="1">Cell membrane</location>
        <topology evidence="1">Multi-pass membrane protein</topology>
    </subcellularLocation>
</comment>
<feature type="transmembrane region" description="Helical" evidence="6">
    <location>
        <begin position="170"/>
        <end position="189"/>
    </location>
</feature>
<dbReference type="PANTHER" id="PTHR30294:SF29">
    <property type="entry name" value="MULTIDRUG ABC TRANSPORTER PERMEASE YBHS-RELATED"/>
    <property type="match status" value="1"/>
</dbReference>
<dbReference type="AlphaFoldDB" id="A0A2R5ENJ7"/>
<reference evidence="8 9" key="1">
    <citation type="submission" date="2017-08" db="EMBL/GenBank/DDBJ databases">
        <title>Substantial Increase in Enzyme Production by Combined Drug-Resistance Mutations in Paenibacillus agaridevorans.</title>
        <authorList>
            <person name="Tanaka Y."/>
            <person name="Funane K."/>
            <person name="Hosaka T."/>
            <person name="Shiwa Y."/>
            <person name="Fujita N."/>
            <person name="Miyazaki T."/>
            <person name="Yoshikawa H."/>
            <person name="Murakami K."/>
            <person name="Kasahara K."/>
            <person name="Inaoka T."/>
            <person name="Hiraga Y."/>
            <person name="Ochi K."/>
        </authorList>
    </citation>
    <scope>NUCLEOTIDE SEQUENCE [LARGE SCALE GENOMIC DNA]</scope>
    <source>
        <strain evidence="8 9">T-3040</strain>
    </source>
</reference>
<feature type="transmembrane region" description="Helical" evidence="6">
    <location>
        <begin position="340"/>
        <end position="362"/>
    </location>
</feature>
<gene>
    <name evidence="8" type="ORF">PAT3040_02822</name>
</gene>
<keyword evidence="4 6" id="KW-1133">Transmembrane helix</keyword>
<feature type="transmembrane region" description="Helical" evidence="6">
    <location>
        <begin position="221"/>
        <end position="248"/>
    </location>
</feature>
<accession>A0A2R5ENJ7</accession>
<dbReference type="GO" id="GO:0140359">
    <property type="term" value="F:ABC-type transporter activity"/>
    <property type="evidence" value="ECO:0007669"/>
    <property type="project" value="InterPro"/>
</dbReference>
<dbReference type="InterPro" id="IPR013525">
    <property type="entry name" value="ABC2_TM"/>
</dbReference>
<dbReference type="RefSeq" id="WP_108993234.1">
    <property type="nucleotide sequence ID" value="NZ_BDQX01000163.1"/>
</dbReference>
<dbReference type="Pfam" id="PF12698">
    <property type="entry name" value="ABC2_membrane_3"/>
    <property type="match status" value="1"/>
</dbReference>
<keyword evidence="5 6" id="KW-0472">Membrane</keyword>
<evidence type="ECO:0000256" key="6">
    <source>
        <dbReference type="SAM" id="Phobius"/>
    </source>
</evidence>
<dbReference type="InterPro" id="IPR051449">
    <property type="entry name" value="ABC-2_transporter_component"/>
</dbReference>
<evidence type="ECO:0000313" key="8">
    <source>
        <dbReference type="EMBL" id="GBG08250.1"/>
    </source>
</evidence>
<evidence type="ECO:0000256" key="3">
    <source>
        <dbReference type="ARBA" id="ARBA00022692"/>
    </source>
</evidence>
<dbReference type="Proteomes" id="UP000245202">
    <property type="component" value="Unassembled WGS sequence"/>
</dbReference>
<evidence type="ECO:0000259" key="7">
    <source>
        <dbReference type="Pfam" id="PF12698"/>
    </source>
</evidence>
<evidence type="ECO:0000313" key="9">
    <source>
        <dbReference type="Proteomes" id="UP000245202"/>
    </source>
</evidence>
<dbReference type="PANTHER" id="PTHR30294">
    <property type="entry name" value="MEMBRANE COMPONENT OF ABC TRANSPORTER YHHJ-RELATED"/>
    <property type="match status" value="1"/>
</dbReference>
<keyword evidence="2" id="KW-1003">Cell membrane</keyword>
<feature type="transmembrane region" description="Helical" evidence="6">
    <location>
        <begin position="284"/>
        <end position="301"/>
    </location>
</feature>
<evidence type="ECO:0000256" key="4">
    <source>
        <dbReference type="ARBA" id="ARBA00022989"/>
    </source>
</evidence>
<evidence type="ECO:0000256" key="1">
    <source>
        <dbReference type="ARBA" id="ARBA00004651"/>
    </source>
</evidence>
<name>A0A2R5ENJ7_9BACL</name>
<sequence>MSAVMLSQWMKERRSPYVLMLFIVLSVLAVLLFGSSNGGSLKVDVFSDAGMPEEQASLLVARLNESEAFVFRMLEEEEVRKNVQEGRSAAAVRLMADDFRILASVNDYNVQLLESQVASVYKEELQIRSAMEAAGSPSGFREDVLRYLENPPLTMELASPDGGSVESYNMGLQLTFAFALFVVMFTIGFKINAINAEKTSGIWDRMVLSPLSKTAMYMGHLTYSTIIGFIQVVLVLAILRFGFGFAIGDRYGELLAVSLLYVVSVVAMAILFTGITRTPEKFNMVYPSIIPVIPLISGAYMPPGVFDNAILQAFAQLFPLSHAMDAMLGISMHDFGWTELYLPIAKLLLVTVLFMGIGINLVERNR</sequence>
<keyword evidence="3 6" id="KW-0812">Transmembrane</keyword>
<evidence type="ECO:0000256" key="2">
    <source>
        <dbReference type="ARBA" id="ARBA00022475"/>
    </source>
</evidence>
<organism evidence="8 9">
    <name type="scientific">Paenibacillus agaridevorans</name>
    <dbReference type="NCBI Taxonomy" id="171404"/>
    <lineage>
        <taxon>Bacteria</taxon>
        <taxon>Bacillati</taxon>
        <taxon>Bacillota</taxon>
        <taxon>Bacilli</taxon>
        <taxon>Bacillales</taxon>
        <taxon>Paenibacillaceae</taxon>
        <taxon>Paenibacillus</taxon>
    </lineage>
</organism>
<evidence type="ECO:0000256" key="5">
    <source>
        <dbReference type="ARBA" id="ARBA00023136"/>
    </source>
</evidence>
<comment type="caution">
    <text evidence="8">The sequence shown here is derived from an EMBL/GenBank/DDBJ whole genome shotgun (WGS) entry which is preliminary data.</text>
</comment>
<keyword evidence="9" id="KW-1185">Reference proteome</keyword>
<feature type="domain" description="ABC-2 type transporter transmembrane" evidence="7">
    <location>
        <begin position="18"/>
        <end position="359"/>
    </location>
</feature>
<proteinExistence type="predicted"/>
<protein>
    <recommendedName>
        <fullName evidence="7">ABC-2 type transporter transmembrane domain-containing protein</fullName>
    </recommendedName>
</protein>
<dbReference type="GO" id="GO:0005886">
    <property type="term" value="C:plasma membrane"/>
    <property type="evidence" value="ECO:0007669"/>
    <property type="project" value="UniProtKB-SubCell"/>
</dbReference>
<dbReference type="EMBL" id="BDQX01000163">
    <property type="protein sequence ID" value="GBG08250.1"/>
    <property type="molecule type" value="Genomic_DNA"/>
</dbReference>